<feature type="transmembrane region" description="Helical" evidence="1">
    <location>
        <begin position="58"/>
        <end position="79"/>
    </location>
</feature>
<comment type="caution">
    <text evidence="2">The sequence shown here is derived from an EMBL/GenBank/DDBJ whole genome shotgun (WGS) entry which is preliminary data.</text>
</comment>
<dbReference type="PANTHER" id="PTHR36844:SF1">
    <property type="entry name" value="PROTEASE PRSW"/>
    <property type="match status" value="1"/>
</dbReference>
<dbReference type="Pfam" id="PF13367">
    <property type="entry name" value="PrsW-protease"/>
    <property type="match status" value="1"/>
</dbReference>
<organism evidence="2 3">
    <name type="scientific">Microlunatus antarcticus</name>
    <dbReference type="NCBI Taxonomy" id="53388"/>
    <lineage>
        <taxon>Bacteria</taxon>
        <taxon>Bacillati</taxon>
        <taxon>Actinomycetota</taxon>
        <taxon>Actinomycetes</taxon>
        <taxon>Propionibacteriales</taxon>
        <taxon>Propionibacteriaceae</taxon>
        <taxon>Microlunatus</taxon>
    </lineage>
</organism>
<name>A0A7W5P6Q5_9ACTN</name>
<protein>
    <submittedName>
        <fullName evidence="2">RsiW-degrading membrane proteinase PrsW (M82 family)</fullName>
    </submittedName>
</protein>
<evidence type="ECO:0000313" key="3">
    <source>
        <dbReference type="Proteomes" id="UP000565572"/>
    </source>
</evidence>
<feature type="transmembrane region" description="Helical" evidence="1">
    <location>
        <begin position="158"/>
        <end position="182"/>
    </location>
</feature>
<keyword evidence="1" id="KW-0472">Membrane</keyword>
<dbReference type="AlphaFoldDB" id="A0A7W5P6Q5"/>
<feature type="transmembrane region" description="Helical" evidence="1">
    <location>
        <begin position="202"/>
        <end position="221"/>
    </location>
</feature>
<dbReference type="EMBL" id="JACHZG010000001">
    <property type="protein sequence ID" value="MBB3326602.1"/>
    <property type="molecule type" value="Genomic_DNA"/>
</dbReference>
<dbReference type="GO" id="GO:0008233">
    <property type="term" value="F:peptidase activity"/>
    <property type="evidence" value="ECO:0007669"/>
    <property type="project" value="InterPro"/>
</dbReference>
<feature type="transmembrane region" description="Helical" evidence="1">
    <location>
        <begin position="121"/>
        <end position="146"/>
    </location>
</feature>
<evidence type="ECO:0000256" key="1">
    <source>
        <dbReference type="SAM" id="Phobius"/>
    </source>
</evidence>
<feature type="transmembrane region" description="Helical" evidence="1">
    <location>
        <begin position="29"/>
        <end position="52"/>
    </location>
</feature>
<keyword evidence="1" id="KW-0812">Transmembrane</keyword>
<keyword evidence="3" id="KW-1185">Reference proteome</keyword>
<dbReference type="RefSeq" id="WP_183337517.1">
    <property type="nucleotide sequence ID" value="NZ_JACHZG010000001.1"/>
</dbReference>
<gene>
    <name evidence="2" type="ORF">FHX39_001546</name>
</gene>
<feature type="transmembrane region" description="Helical" evidence="1">
    <location>
        <begin position="228"/>
        <end position="245"/>
    </location>
</feature>
<sequence>MSGRAPVPAGRPGGGVVVPPALLHHRRSALTWVTVAVLGLGALVIAGIFLAYAGPGPFALVTFLAALAFPLILLVIFWLDRYEPEPTRYRLAALGWGGVVAVILSFVVESAAALVAGNESFASFAIVAPLVEETGKGLFLVAVVALRRQQIHGLLDGVVYGALVGVGFAFVEDILYYLSALAEGGAAGLTTTVVLRGVMSPFAHPLFTSATGLGFGIGLTSRSTAKRIVAPVLGFLTAVVLHGIWNGSAFYGTRNFLTAYAVVMLPLLIVIVSITIWARSREGRMLVAALQQTVQMGWTRPEEVRWVARLSDRVSARRYARLHGGPGAAKAMRAFQQTMIEVAFLHNRFVDGSAPRDVNARMGALLDRAAALRPYVILPPELGQQGYGGPPPGGVAVPATVPGWVPPGLPEWYGPGAGTRPTGAGWP</sequence>
<keyword evidence="1" id="KW-1133">Transmembrane helix</keyword>
<dbReference type="Proteomes" id="UP000565572">
    <property type="component" value="Unassembled WGS sequence"/>
</dbReference>
<dbReference type="PANTHER" id="PTHR36844">
    <property type="entry name" value="PROTEASE PRSW"/>
    <property type="match status" value="1"/>
</dbReference>
<proteinExistence type="predicted"/>
<feature type="transmembrane region" description="Helical" evidence="1">
    <location>
        <begin position="257"/>
        <end position="278"/>
    </location>
</feature>
<accession>A0A7W5P6Q5</accession>
<dbReference type="InterPro" id="IPR026898">
    <property type="entry name" value="PrsW"/>
</dbReference>
<evidence type="ECO:0000313" key="2">
    <source>
        <dbReference type="EMBL" id="MBB3326602.1"/>
    </source>
</evidence>
<feature type="transmembrane region" description="Helical" evidence="1">
    <location>
        <begin position="91"/>
        <end position="115"/>
    </location>
</feature>
<reference evidence="2 3" key="1">
    <citation type="submission" date="2020-08" db="EMBL/GenBank/DDBJ databases">
        <title>Sequencing the genomes of 1000 actinobacteria strains.</title>
        <authorList>
            <person name="Klenk H.-P."/>
        </authorList>
    </citation>
    <scope>NUCLEOTIDE SEQUENCE [LARGE SCALE GENOMIC DNA]</scope>
    <source>
        <strain evidence="2 3">DSM 11053</strain>
    </source>
</reference>